<dbReference type="SUPFAM" id="SSF55347">
    <property type="entry name" value="Glyceraldehyde-3-phosphate dehydrogenase-like, C-terminal domain"/>
    <property type="match status" value="1"/>
</dbReference>
<dbReference type="InterPro" id="IPR000683">
    <property type="entry name" value="Gfo/Idh/MocA-like_OxRdtase_N"/>
</dbReference>
<feature type="domain" description="Gfo/Idh/MocA-like oxidoreductase N-terminal" evidence="2">
    <location>
        <begin position="4"/>
        <end position="123"/>
    </location>
</feature>
<dbReference type="RefSeq" id="WP_377556231.1">
    <property type="nucleotide sequence ID" value="NZ_JBHUHQ010000015.1"/>
</dbReference>
<sequence length="350" mass="39151">MKNIHVAIIGIGAIAEAVHLKYLQENEHVIVNALVDMDLERAIAVAKKHDIPYAFQTIDEMFAQTHVDAVLICTPNATHIPIAKKAAEQGIHVFIEKPIGTNLEEVEGYLTLAKEKNVITMVGMTHRFRRDVRIIKEYIDNNTFGNLYYAKAKLFRGRGTPKGWFTNKELAGGGALMDIGVHVLDLAWWLMGKQDVQSISGQTITGLGNYETKYVSAWTSKNKQLNAGQVMDVDDFASAYIRFKNGAVINLEIAWAIHGEQDEGIQLELLGEQGGARLTPLTIYKEENGIQTEVSPTYVDGDTFKEEINHFVHCVRTKEQPLIDGEQGNHILKMLLGIYESSQIQKEVVY</sequence>
<dbReference type="PANTHER" id="PTHR43249:SF1">
    <property type="entry name" value="D-GLUCOSIDE 3-DEHYDROGENASE"/>
    <property type="match status" value="1"/>
</dbReference>
<comment type="similarity">
    <text evidence="1">Belongs to the Gfo/Idh/MocA family.</text>
</comment>
<dbReference type="Gene3D" id="3.40.50.720">
    <property type="entry name" value="NAD(P)-binding Rossmann-like Domain"/>
    <property type="match status" value="1"/>
</dbReference>
<evidence type="ECO:0000259" key="3">
    <source>
        <dbReference type="Pfam" id="PF02894"/>
    </source>
</evidence>
<dbReference type="SUPFAM" id="SSF51735">
    <property type="entry name" value="NAD(P)-binding Rossmann-fold domains"/>
    <property type="match status" value="1"/>
</dbReference>
<dbReference type="InterPro" id="IPR036291">
    <property type="entry name" value="NAD(P)-bd_dom_sf"/>
</dbReference>
<dbReference type="EMBL" id="JBHUHQ010000015">
    <property type="protein sequence ID" value="MFD2044539.1"/>
    <property type="molecule type" value="Genomic_DNA"/>
</dbReference>
<evidence type="ECO:0000259" key="2">
    <source>
        <dbReference type="Pfam" id="PF01408"/>
    </source>
</evidence>
<dbReference type="Pfam" id="PF01408">
    <property type="entry name" value="GFO_IDH_MocA"/>
    <property type="match status" value="1"/>
</dbReference>
<protein>
    <submittedName>
        <fullName evidence="4">Gfo/Idh/MocA family protein</fullName>
    </submittedName>
</protein>
<dbReference type="Proteomes" id="UP001597383">
    <property type="component" value="Unassembled WGS sequence"/>
</dbReference>
<comment type="caution">
    <text evidence="4">The sequence shown here is derived from an EMBL/GenBank/DDBJ whole genome shotgun (WGS) entry which is preliminary data.</text>
</comment>
<dbReference type="Pfam" id="PF02894">
    <property type="entry name" value="GFO_IDH_MocA_C"/>
    <property type="match status" value="1"/>
</dbReference>
<dbReference type="InterPro" id="IPR052515">
    <property type="entry name" value="Gfo/Idh/MocA_Oxidoreductase"/>
</dbReference>
<dbReference type="Gene3D" id="3.30.360.10">
    <property type="entry name" value="Dihydrodipicolinate Reductase, domain 2"/>
    <property type="match status" value="1"/>
</dbReference>
<proteinExistence type="inferred from homology"/>
<evidence type="ECO:0000256" key="1">
    <source>
        <dbReference type="ARBA" id="ARBA00010928"/>
    </source>
</evidence>
<evidence type="ECO:0000313" key="5">
    <source>
        <dbReference type="Proteomes" id="UP001597383"/>
    </source>
</evidence>
<name>A0ABW4VY26_9BACI</name>
<reference evidence="5" key="1">
    <citation type="journal article" date="2019" name="Int. J. Syst. Evol. Microbiol.">
        <title>The Global Catalogue of Microorganisms (GCM) 10K type strain sequencing project: providing services to taxonomists for standard genome sequencing and annotation.</title>
        <authorList>
            <consortium name="The Broad Institute Genomics Platform"/>
            <consortium name="The Broad Institute Genome Sequencing Center for Infectious Disease"/>
            <person name="Wu L."/>
            <person name="Ma J."/>
        </authorList>
    </citation>
    <scope>NUCLEOTIDE SEQUENCE [LARGE SCALE GENOMIC DNA]</scope>
    <source>
        <strain evidence="5">R28</strain>
    </source>
</reference>
<evidence type="ECO:0000313" key="4">
    <source>
        <dbReference type="EMBL" id="MFD2044539.1"/>
    </source>
</evidence>
<keyword evidence="5" id="KW-1185">Reference proteome</keyword>
<accession>A0ABW4VY26</accession>
<dbReference type="PANTHER" id="PTHR43249">
    <property type="entry name" value="UDP-N-ACETYL-2-AMINO-2-DEOXY-D-GLUCURONATE OXIDASE"/>
    <property type="match status" value="1"/>
</dbReference>
<gene>
    <name evidence="4" type="ORF">ACFSJF_09695</name>
</gene>
<feature type="domain" description="Gfo/Idh/MocA-like oxidoreductase C-terminal" evidence="3">
    <location>
        <begin position="136"/>
        <end position="346"/>
    </location>
</feature>
<dbReference type="InterPro" id="IPR004104">
    <property type="entry name" value="Gfo/Idh/MocA-like_OxRdtase_C"/>
</dbReference>
<organism evidence="4 5">
    <name type="scientific">Ornithinibacillus salinisoli</name>
    <dbReference type="NCBI Taxonomy" id="1848459"/>
    <lineage>
        <taxon>Bacteria</taxon>
        <taxon>Bacillati</taxon>
        <taxon>Bacillota</taxon>
        <taxon>Bacilli</taxon>
        <taxon>Bacillales</taxon>
        <taxon>Bacillaceae</taxon>
        <taxon>Ornithinibacillus</taxon>
    </lineage>
</organism>